<organism evidence="1 2">
    <name type="scientific">SAR86 cluster bacterium</name>
    <dbReference type="NCBI Taxonomy" id="2030880"/>
    <lineage>
        <taxon>Bacteria</taxon>
        <taxon>Pseudomonadati</taxon>
        <taxon>Pseudomonadota</taxon>
        <taxon>Gammaproteobacteria</taxon>
        <taxon>SAR86 cluster</taxon>
    </lineage>
</organism>
<dbReference type="PANTHER" id="PTHR14097">
    <property type="entry name" value="OXIDOREDUCTASE HTATIP2"/>
    <property type="match status" value="1"/>
</dbReference>
<accession>A0A520MPX6</accession>
<dbReference type="InterPro" id="IPR036291">
    <property type="entry name" value="NAD(P)-bd_dom_sf"/>
</dbReference>
<evidence type="ECO:0008006" key="3">
    <source>
        <dbReference type="Google" id="ProtNLM"/>
    </source>
</evidence>
<dbReference type="Gene3D" id="3.40.50.720">
    <property type="entry name" value="NAD(P)-binding Rossmann-like Domain"/>
    <property type="match status" value="1"/>
</dbReference>
<proteinExistence type="predicted"/>
<sequence length="224" mass="25345">MEEIRSLVIGATGLVGGEILKIIKEKGGDVSLLSRSPLNNKSDDLKEYILNFNKIDEFNMPKFDHIYISIGTRLDTSELIYIKESKREKFIEVDYSFVINLAKKAFTAGAKSIAVVSAIGADKDSSNLYLQTKGKMEEEIKLIGYETVVIAQPGHLLGNRPNDKFRFEIPLMEFGAKLFEPLMVGPLKNLRFISAFKVGKAMFNFMNSNKKGIFKLKYEEFMNH</sequence>
<dbReference type="EMBL" id="SHBI01000001">
    <property type="protein sequence ID" value="RZO23273.1"/>
    <property type="molecule type" value="Genomic_DNA"/>
</dbReference>
<dbReference type="SUPFAM" id="SSF51735">
    <property type="entry name" value="NAD(P)-binding Rossmann-fold domains"/>
    <property type="match status" value="1"/>
</dbReference>
<dbReference type="AlphaFoldDB" id="A0A520MPX6"/>
<gene>
    <name evidence="1" type="ORF">EVA96_00460</name>
</gene>
<dbReference type="Proteomes" id="UP000315782">
    <property type="component" value="Unassembled WGS sequence"/>
</dbReference>
<comment type="caution">
    <text evidence="1">The sequence shown here is derived from an EMBL/GenBank/DDBJ whole genome shotgun (WGS) entry which is preliminary data.</text>
</comment>
<reference evidence="1 2" key="1">
    <citation type="submission" date="2019-02" db="EMBL/GenBank/DDBJ databases">
        <title>Prokaryotic population dynamics and viral predation in marine succession experiment using metagenomics: the confinement effect.</title>
        <authorList>
            <person name="Haro-Moreno J.M."/>
            <person name="Rodriguez-Valera F."/>
            <person name="Lopez-Perez M."/>
        </authorList>
    </citation>
    <scope>NUCLEOTIDE SEQUENCE [LARGE SCALE GENOMIC DNA]</scope>
    <source>
        <strain evidence="1">MED-G163</strain>
    </source>
</reference>
<evidence type="ECO:0000313" key="1">
    <source>
        <dbReference type="EMBL" id="RZO23273.1"/>
    </source>
</evidence>
<dbReference type="PANTHER" id="PTHR14097:SF7">
    <property type="entry name" value="OXIDOREDUCTASE HTATIP2"/>
    <property type="match status" value="1"/>
</dbReference>
<evidence type="ECO:0000313" key="2">
    <source>
        <dbReference type="Proteomes" id="UP000315782"/>
    </source>
</evidence>
<protein>
    <recommendedName>
        <fullName evidence="3">NAD-dependent epimerase/dehydratase family protein</fullName>
    </recommendedName>
</protein>
<name>A0A520MPX6_9GAMM</name>